<protein>
    <recommendedName>
        <fullName evidence="1">non-specific serine/threonine protein kinase</fullName>
        <ecNumber evidence="1">2.7.11.1</ecNumber>
    </recommendedName>
</protein>
<dbReference type="SMART" id="SM00220">
    <property type="entry name" value="S_TKc"/>
    <property type="match status" value="1"/>
</dbReference>
<organism evidence="12 13">
    <name type="scientific">Panicum miliaceum</name>
    <name type="common">Proso millet</name>
    <name type="synonym">Broomcorn millet</name>
    <dbReference type="NCBI Taxonomy" id="4540"/>
    <lineage>
        <taxon>Eukaryota</taxon>
        <taxon>Viridiplantae</taxon>
        <taxon>Streptophyta</taxon>
        <taxon>Embryophyta</taxon>
        <taxon>Tracheophyta</taxon>
        <taxon>Spermatophyta</taxon>
        <taxon>Magnoliopsida</taxon>
        <taxon>Liliopsida</taxon>
        <taxon>Poales</taxon>
        <taxon>Poaceae</taxon>
        <taxon>PACMAD clade</taxon>
        <taxon>Panicoideae</taxon>
        <taxon>Panicodae</taxon>
        <taxon>Paniceae</taxon>
        <taxon>Panicinae</taxon>
        <taxon>Panicum</taxon>
        <taxon>Panicum sect. Panicum</taxon>
    </lineage>
</organism>
<evidence type="ECO:0000256" key="4">
    <source>
        <dbReference type="ARBA" id="ARBA00022741"/>
    </source>
</evidence>
<dbReference type="FunFam" id="1.10.510.10:FF:001023">
    <property type="entry name" value="Os07g0541700 protein"/>
    <property type="match status" value="1"/>
</dbReference>
<dbReference type="PROSITE" id="PS50011">
    <property type="entry name" value="PROTEIN_KINASE_DOM"/>
    <property type="match status" value="1"/>
</dbReference>
<dbReference type="GO" id="GO:0004674">
    <property type="term" value="F:protein serine/threonine kinase activity"/>
    <property type="evidence" value="ECO:0007669"/>
    <property type="project" value="UniProtKB-KW"/>
</dbReference>
<keyword evidence="4 9" id="KW-0547">Nucleotide-binding</keyword>
<evidence type="ECO:0000256" key="8">
    <source>
        <dbReference type="ARBA" id="ARBA00048679"/>
    </source>
</evidence>
<keyword evidence="2 10" id="KW-0723">Serine/threonine-protein kinase</keyword>
<dbReference type="SUPFAM" id="SSF56112">
    <property type="entry name" value="Protein kinase-like (PK-like)"/>
    <property type="match status" value="1"/>
</dbReference>
<proteinExistence type="inferred from homology"/>
<dbReference type="EMBL" id="PQIB02000017">
    <property type="protein sequence ID" value="RLM58485.1"/>
    <property type="molecule type" value="Genomic_DNA"/>
</dbReference>
<evidence type="ECO:0000256" key="6">
    <source>
        <dbReference type="ARBA" id="ARBA00022840"/>
    </source>
</evidence>
<dbReference type="InterPro" id="IPR011009">
    <property type="entry name" value="Kinase-like_dom_sf"/>
</dbReference>
<dbReference type="PROSITE" id="PS00107">
    <property type="entry name" value="PROTEIN_KINASE_ATP"/>
    <property type="match status" value="1"/>
</dbReference>
<dbReference type="AlphaFoldDB" id="A0A3L6PLJ6"/>
<evidence type="ECO:0000256" key="2">
    <source>
        <dbReference type="ARBA" id="ARBA00022527"/>
    </source>
</evidence>
<comment type="catalytic activity">
    <reaction evidence="7">
        <text>L-threonyl-[protein] + ATP = O-phospho-L-threonyl-[protein] + ADP + H(+)</text>
        <dbReference type="Rhea" id="RHEA:46608"/>
        <dbReference type="Rhea" id="RHEA-COMP:11060"/>
        <dbReference type="Rhea" id="RHEA-COMP:11605"/>
        <dbReference type="ChEBI" id="CHEBI:15378"/>
        <dbReference type="ChEBI" id="CHEBI:30013"/>
        <dbReference type="ChEBI" id="CHEBI:30616"/>
        <dbReference type="ChEBI" id="CHEBI:61977"/>
        <dbReference type="ChEBI" id="CHEBI:456216"/>
        <dbReference type="EC" id="2.7.11.1"/>
    </reaction>
</comment>
<evidence type="ECO:0000313" key="13">
    <source>
        <dbReference type="Proteomes" id="UP000275267"/>
    </source>
</evidence>
<feature type="binding site" evidence="9">
    <location>
        <position position="64"/>
    </location>
    <ligand>
        <name>ATP</name>
        <dbReference type="ChEBI" id="CHEBI:30616"/>
    </ligand>
</feature>
<dbReference type="InterPro" id="IPR000719">
    <property type="entry name" value="Prot_kinase_dom"/>
</dbReference>
<feature type="domain" description="Protein kinase" evidence="11">
    <location>
        <begin position="37"/>
        <end position="213"/>
    </location>
</feature>
<keyword evidence="6 9" id="KW-0067">ATP-binding</keyword>
<dbReference type="OrthoDB" id="679259at2759"/>
<dbReference type="Gene3D" id="3.30.200.20">
    <property type="entry name" value="Phosphorylase Kinase, domain 1"/>
    <property type="match status" value="1"/>
</dbReference>
<evidence type="ECO:0000256" key="5">
    <source>
        <dbReference type="ARBA" id="ARBA00022777"/>
    </source>
</evidence>
<evidence type="ECO:0000256" key="3">
    <source>
        <dbReference type="ARBA" id="ARBA00022679"/>
    </source>
</evidence>
<comment type="catalytic activity">
    <reaction evidence="8">
        <text>L-seryl-[protein] + ATP = O-phospho-L-seryl-[protein] + ADP + H(+)</text>
        <dbReference type="Rhea" id="RHEA:17989"/>
        <dbReference type="Rhea" id="RHEA-COMP:9863"/>
        <dbReference type="Rhea" id="RHEA-COMP:11604"/>
        <dbReference type="ChEBI" id="CHEBI:15378"/>
        <dbReference type="ChEBI" id="CHEBI:29999"/>
        <dbReference type="ChEBI" id="CHEBI:30616"/>
        <dbReference type="ChEBI" id="CHEBI:83421"/>
        <dbReference type="ChEBI" id="CHEBI:456216"/>
        <dbReference type="EC" id="2.7.11.1"/>
    </reaction>
</comment>
<keyword evidence="3" id="KW-0808">Transferase</keyword>
<dbReference type="Gene3D" id="1.10.510.10">
    <property type="entry name" value="Transferase(Phosphotransferase) domain 1"/>
    <property type="match status" value="1"/>
</dbReference>
<evidence type="ECO:0000256" key="9">
    <source>
        <dbReference type="PROSITE-ProRule" id="PRU10141"/>
    </source>
</evidence>
<dbReference type="InterPro" id="IPR008271">
    <property type="entry name" value="Ser/Thr_kinase_AS"/>
</dbReference>
<dbReference type="Pfam" id="PF00069">
    <property type="entry name" value="Pkinase"/>
    <property type="match status" value="1"/>
</dbReference>
<dbReference type="PANTHER" id="PTHR45707:SF70">
    <property type="entry name" value="PROTEIN KINASE DOMAIN-CONTAINING PROTEIN"/>
    <property type="match status" value="1"/>
</dbReference>
<keyword evidence="13" id="KW-1185">Reference proteome</keyword>
<name>A0A3L6PLJ6_PANMI</name>
<evidence type="ECO:0000256" key="10">
    <source>
        <dbReference type="RuleBase" id="RU000304"/>
    </source>
</evidence>
<dbReference type="STRING" id="4540.A0A3L6PLJ6"/>
<accession>A0A3L6PLJ6</accession>
<dbReference type="PROSITE" id="PS00108">
    <property type="entry name" value="PROTEIN_KINASE_ST"/>
    <property type="match status" value="1"/>
</dbReference>
<evidence type="ECO:0000259" key="11">
    <source>
        <dbReference type="PROSITE" id="PS50011"/>
    </source>
</evidence>
<dbReference type="Proteomes" id="UP000275267">
    <property type="component" value="Unassembled WGS sequence"/>
</dbReference>
<comment type="similarity">
    <text evidence="10">Belongs to the protein kinase superfamily.</text>
</comment>
<reference evidence="13" key="1">
    <citation type="journal article" date="2019" name="Nat. Commun.">
        <title>The genome of broomcorn millet.</title>
        <authorList>
            <person name="Zou C."/>
            <person name="Miki D."/>
            <person name="Li D."/>
            <person name="Tang Q."/>
            <person name="Xiao L."/>
            <person name="Rajput S."/>
            <person name="Deng P."/>
            <person name="Jia W."/>
            <person name="Huang R."/>
            <person name="Zhang M."/>
            <person name="Sun Y."/>
            <person name="Hu J."/>
            <person name="Fu X."/>
            <person name="Schnable P.S."/>
            <person name="Li F."/>
            <person name="Zhang H."/>
            <person name="Feng B."/>
            <person name="Zhu X."/>
            <person name="Liu R."/>
            <person name="Schnable J.C."/>
            <person name="Zhu J.-K."/>
            <person name="Zhang H."/>
        </authorList>
    </citation>
    <scope>NUCLEOTIDE SEQUENCE [LARGE SCALE GENOMIC DNA]</scope>
</reference>
<sequence length="213" mass="23866">MDCEASARDLLERMLLDTSAEPTALPLSLLRSITNNFSDDQQIGSGGFAVVYEGILQSGTVAVKRLSLALDMDEKNFNQEVSSLIRVKHKNIVRFLGYCADTQGKVEKYMGKMVIADVRQRLLCFEFMPNGSLDKHINDASRGLEWRTCYQIIKGICEGLHYLHQQKIVHLDLKPANILLDHSMVPKIADFGLSKCFDETQTRAITSKVVGTQ</sequence>
<dbReference type="PANTHER" id="PTHR45707">
    <property type="entry name" value="C2 CALCIUM/LIPID-BINDING PLANT PHOSPHORIBOSYLTRANSFERASE FAMILY PROTEIN"/>
    <property type="match status" value="1"/>
</dbReference>
<dbReference type="GO" id="GO:0005524">
    <property type="term" value="F:ATP binding"/>
    <property type="evidence" value="ECO:0007669"/>
    <property type="project" value="UniProtKB-UniRule"/>
</dbReference>
<evidence type="ECO:0000256" key="1">
    <source>
        <dbReference type="ARBA" id="ARBA00012513"/>
    </source>
</evidence>
<evidence type="ECO:0000313" key="12">
    <source>
        <dbReference type="EMBL" id="RLM58485.1"/>
    </source>
</evidence>
<gene>
    <name evidence="12" type="ORF">C2845_PM18G01080</name>
</gene>
<dbReference type="EC" id="2.7.11.1" evidence="1"/>
<keyword evidence="5" id="KW-0418">Kinase</keyword>
<evidence type="ECO:0000256" key="7">
    <source>
        <dbReference type="ARBA" id="ARBA00047899"/>
    </source>
</evidence>
<comment type="caution">
    <text evidence="12">The sequence shown here is derived from an EMBL/GenBank/DDBJ whole genome shotgun (WGS) entry which is preliminary data.</text>
</comment>
<dbReference type="FunFam" id="3.30.200.20:FF:000465">
    <property type="entry name" value="Cysteine-rich receptor-like protein kinase 6"/>
    <property type="match status" value="1"/>
</dbReference>
<dbReference type="InterPro" id="IPR017441">
    <property type="entry name" value="Protein_kinase_ATP_BS"/>
</dbReference>